<dbReference type="Proteomes" id="UP001596152">
    <property type="component" value="Unassembled WGS sequence"/>
</dbReference>
<evidence type="ECO:0000313" key="2">
    <source>
        <dbReference type="EMBL" id="MFC5344924.1"/>
    </source>
</evidence>
<keyword evidence="1" id="KW-0472">Membrane</keyword>
<comment type="caution">
    <text evidence="2">The sequence shown here is derived from an EMBL/GenBank/DDBJ whole genome shotgun (WGS) entry which is preliminary data.</text>
</comment>
<feature type="transmembrane region" description="Helical" evidence="1">
    <location>
        <begin position="88"/>
        <end position="107"/>
    </location>
</feature>
<organism evidence="2 3">
    <name type="scientific">Brevundimonas staleyi</name>
    <dbReference type="NCBI Taxonomy" id="74326"/>
    <lineage>
        <taxon>Bacteria</taxon>
        <taxon>Pseudomonadati</taxon>
        <taxon>Pseudomonadota</taxon>
        <taxon>Alphaproteobacteria</taxon>
        <taxon>Caulobacterales</taxon>
        <taxon>Caulobacteraceae</taxon>
        <taxon>Brevundimonas</taxon>
    </lineage>
</organism>
<proteinExistence type="predicted"/>
<evidence type="ECO:0000256" key="1">
    <source>
        <dbReference type="SAM" id="Phobius"/>
    </source>
</evidence>
<dbReference type="RefSeq" id="WP_374038009.1">
    <property type="nucleotide sequence ID" value="NZ_CP169082.1"/>
</dbReference>
<protein>
    <submittedName>
        <fullName evidence="2">Uncharacterized protein</fullName>
    </submittedName>
</protein>
<gene>
    <name evidence="2" type="ORF">ACFPIE_13450</name>
</gene>
<keyword evidence="1" id="KW-1133">Transmembrane helix</keyword>
<sequence length="143" mass="14960">MSLRMLKHPILGFGAGAASGGLMTAAVFAFNYAITPLPGLASVPEAQRVAGFATSVFVIATIIWSLGLLVIGCPVWTVLENRGVRGPLIAILFGTFAVYGVSLLWPPSSWTGAIDPSRIMLAISGGLVGLVIERVAYRSTKKS</sequence>
<feature type="transmembrane region" description="Helical" evidence="1">
    <location>
        <begin position="53"/>
        <end position="76"/>
    </location>
</feature>
<reference evidence="3" key="1">
    <citation type="journal article" date="2019" name="Int. J. Syst. Evol. Microbiol.">
        <title>The Global Catalogue of Microorganisms (GCM) 10K type strain sequencing project: providing services to taxonomists for standard genome sequencing and annotation.</title>
        <authorList>
            <consortium name="The Broad Institute Genomics Platform"/>
            <consortium name="The Broad Institute Genome Sequencing Center for Infectious Disease"/>
            <person name="Wu L."/>
            <person name="Ma J."/>
        </authorList>
    </citation>
    <scope>NUCLEOTIDE SEQUENCE [LARGE SCALE GENOMIC DNA]</scope>
    <source>
        <strain evidence="3">JCM 12125</strain>
    </source>
</reference>
<keyword evidence="3" id="KW-1185">Reference proteome</keyword>
<feature type="transmembrane region" description="Helical" evidence="1">
    <location>
        <begin position="119"/>
        <end position="137"/>
    </location>
</feature>
<keyword evidence="1" id="KW-0812">Transmembrane</keyword>
<evidence type="ECO:0000313" key="3">
    <source>
        <dbReference type="Proteomes" id="UP001596152"/>
    </source>
</evidence>
<name>A0ABW0FU35_9CAUL</name>
<dbReference type="EMBL" id="JBHSLF010000025">
    <property type="protein sequence ID" value="MFC5344924.1"/>
    <property type="molecule type" value="Genomic_DNA"/>
</dbReference>
<accession>A0ABW0FU35</accession>